<dbReference type="EMBL" id="CP009621">
    <property type="protein sequence ID" value="AKD03393.1"/>
    <property type="molecule type" value="Genomic_DNA"/>
</dbReference>
<dbReference type="GO" id="GO:0005524">
    <property type="term" value="F:ATP binding"/>
    <property type="evidence" value="ECO:0007669"/>
    <property type="project" value="UniProtKB-KW"/>
</dbReference>
<dbReference type="Gene3D" id="1.10.20.60">
    <property type="entry name" value="Glu-tRNAGln amidotransferase C subunit, N-terminal domain"/>
    <property type="match status" value="1"/>
</dbReference>
<keyword evidence="3" id="KW-1185">Reference proteome</keyword>
<dbReference type="Pfam" id="PF02686">
    <property type="entry name" value="GatC"/>
    <property type="match status" value="1"/>
</dbReference>
<comment type="catalytic activity">
    <reaction evidence="1">
        <text>L-aspartyl-tRNA(Asn) + L-glutamine + ATP + H2O = L-asparaginyl-tRNA(Asn) + L-glutamate + ADP + phosphate + 2 H(+)</text>
        <dbReference type="Rhea" id="RHEA:14513"/>
        <dbReference type="Rhea" id="RHEA-COMP:9674"/>
        <dbReference type="Rhea" id="RHEA-COMP:9677"/>
        <dbReference type="ChEBI" id="CHEBI:15377"/>
        <dbReference type="ChEBI" id="CHEBI:15378"/>
        <dbReference type="ChEBI" id="CHEBI:29985"/>
        <dbReference type="ChEBI" id="CHEBI:30616"/>
        <dbReference type="ChEBI" id="CHEBI:43474"/>
        <dbReference type="ChEBI" id="CHEBI:58359"/>
        <dbReference type="ChEBI" id="CHEBI:78515"/>
        <dbReference type="ChEBI" id="CHEBI:78516"/>
        <dbReference type="ChEBI" id="CHEBI:456216"/>
    </reaction>
</comment>
<organism evidence="2 3">
    <name type="scientific">Pontibacter korlensis</name>
    <dbReference type="NCBI Taxonomy" id="400092"/>
    <lineage>
        <taxon>Bacteria</taxon>
        <taxon>Pseudomonadati</taxon>
        <taxon>Bacteroidota</taxon>
        <taxon>Cytophagia</taxon>
        <taxon>Cytophagales</taxon>
        <taxon>Hymenobacteraceae</taxon>
        <taxon>Pontibacter</taxon>
    </lineage>
</organism>
<sequence>MSTDIQTIRKIAHLARLEFNEEKEQEVLQDLNKILNWVDQLRQLDTEHVEPLIHMSEEVNVLREDEPRNTITHEQALLNAPKKDSDYFRVPKVLE</sequence>
<evidence type="ECO:0000313" key="2">
    <source>
        <dbReference type="EMBL" id="AKD03393.1"/>
    </source>
</evidence>
<comment type="similarity">
    <text evidence="1">Belongs to the GatC family.</text>
</comment>
<dbReference type="RefSeq" id="WP_046310483.1">
    <property type="nucleotide sequence ID" value="NZ_CBCSCY010000005.1"/>
</dbReference>
<dbReference type="SUPFAM" id="SSF141000">
    <property type="entry name" value="Glu-tRNAGln amidotransferase C subunit"/>
    <property type="match status" value="1"/>
</dbReference>
<dbReference type="InterPro" id="IPR003837">
    <property type="entry name" value="GatC"/>
</dbReference>
<dbReference type="Proteomes" id="UP000033109">
    <property type="component" value="Chromosome"/>
</dbReference>
<comment type="catalytic activity">
    <reaction evidence="1">
        <text>L-glutamyl-tRNA(Gln) + L-glutamine + ATP + H2O = L-glutaminyl-tRNA(Gln) + L-glutamate + ADP + phosphate + H(+)</text>
        <dbReference type="Rhea" id="RHEA:17521"/>
        <dbReference type="Rhea" id="RHEA-COMP:9681"/>
        <dbReference type="Rhea" id="RHEA-COMP:9684"/>
        <dbReference type="ChEBI" id="CHEBI:15377"/>
        <dbReference type="ChEBI" id="CHEBI:15378"/>
        <dbReference type="ChEBI" id="CHEBI:29985"/>
        <dbReference type="ChEBI" id="CHEBI:30616"/>
        <dbReference type="ChEBI" id="CHEBI:43474"/>
        <dbReference type="ChEBI" id="CHEBI:58359"/>
        <dbReference type="ChEBI" id="CHEBI:78520"/>
        <dbReference type="ChEBI" id="CHEBI:78521"/>
        <dbReference type="ChEBI" id="CHEBI:456216"/>
    </reaction>
</comment>
<dbReference type="KEGG" id="pko:PKOR_10005"/>
<dbReference type="HOGENOM" id="CLU_105899_2_0_10"/>
<comment type="subunit">
    <text evidence="1">Heterotrimer of A, B and C subunits.</text>
</comment>
<dbReference type="EC" id="6.3.5.-" evidence="1"/>
<keyword evidence="1" id="KW-0547">Nucleotide-binding</keyword>
<dbReference type="GO" id="GO:0006412">
    <property type="term" value="P:translation"/>
    <property type="evidence" value="ECO:0007669"/>
    <property type="project" value="UniProtKB-UniRule"/>
</dbReference>
<dbReference type="GO" id="GO:0050566">
    <property type="term" value="F:asparaginyl-tRNA synthase (glutamine-hydrolyzing) activity"/>
    <property type="evidence" value="ECO:0007669"/>
    <property type="project" value="RHEA"/>
</dbReference>
<gene>
    <name evidence="1" type="primary">gatC</name>
    <name evidence="2" type="ORF">PKOR_10005</name>
</gene>
<keyword evidence="1" id="KW-0067">ATP-binding</keyword>
<comment type="function">
    <text evidence="1">Allows the formation of correctly charged Asn-tRNA(Asn) or Gln-tRNA(Gln) through the transamidation of misacylated Asp-tRNA(Asn) or Glu-tRNA(Gln) in organisms which lack either or both of asparaginyl-tRNA or glutaminyl-tRNA synthetases. The reaction takes place in the presence of glutamine and ATP through an activated phospho-Asp-tRNA(Asn) or phospho-Glu-tRNA(Gln).</text>
</comment>
<dbReference type="PANTHER" id="PTHR15004:SF0">
    <property type="entry name" value="GLUTAMYL-TRNA(GLN) AMIDOTRANSFERASE SUBUNIT C, MITOCHONDRIAL"/>
    <property type="match status" value="1"/>
</dbReference>
<dbReference type="InterPro" id="IPR036113">
    <property type="entry name" value="Asp/Glu-ADT_sf_sub_c"/>
</dbReference>
<keyword evidence="1" id="KW-0436">Ligase</keyword>
<name>A0A0E3ZDV5_9BACT</name>
<dbReference type="STRING" id="400092.PKOR_10005"/>
<dbReference type="GO" id="GO:0016740">
    <property type="term" value="F:transferase activity"/>
    <property type="evidence" value="ECO:0007669"/>
    <property type="project" value="UniProtKB-KW"/>
</dbReference>
<dbReference type="GO" id="GO:0006450">
    <property type="term" value="P:regulation of translational fidelity"/>
    <property type="evidence" value="ECO:0007669"/>
    <property type="project" value="InterPro"/>
</dbReference>
<dbReference type="GO" id="GO:0070681">
    <property type="term" value="P:glutaminyl-tRNAGln biosynthesis via transamidation"/>
    <property type="evidence" value="ECO:0007669"/>
    <property type="project" value="TreeGrafter"/>
</dbReference>
<dbReference type="PATRIC" id="fig|400092.3.peg.2194"/>
<evidence type="ECO:0000256" key="1">
    <source>
        <dbReference type="HAMAP-Rule" id="MF_00122"/>
    </source>
</evidence>
<keyword evidence="2" id="KW-0808">Transferase</keyword>
<keyword evidence="1" id="KW-0648">Protein biosynthesis</keyword>
<dbReference type="GO" id="GO:0030956">
    <property type="term" value="C:glutamyl-tRNA(Gln) amidotransferase complex"/>
    <property type="evidence" value="ECO:0007669"/>
    <property type="project" value="TreeGrafter"/>
</dbReference>
<proteinExistence type="inferred from homology"/>
<dbReference type="OrthoDB" id="9813938at2"/>
<evidence type="ECO:0000313" key="3">
    <source>
        <dbReference type="Proteomes" id="UP000033109"/>
    </source>
</evidence>
<dbReference type="GO" id="GO:0050567">
    <property type="term" value="F:glutaminyl-tRNA synthase (glutamine-hydrolyzing) activity"/>
    <property type="evidence" value="ECO:0007669"/>
    <property type="project" value="UniProtKB-UniRule"/>
</dbReference>
<dbReference type="HAMAP" id="MF_00122">
    <property type="entry name" value="GatC"/>
    <property type="match status" value="1"/>
</dbReference>
<accession>A0A0E3ZDV5</accession>
<dbReference type="NCBIfam" id="TIGR00135">
    <property type="entry name" value="gatC"/>
    <property type="match status" value="1"/>
</dbReference>
<reference evidence="2 3" key="1">
    <citation type="journal article" date="2015" name="Sci. Rep.">
        <title>Unraveling adaptation of Pontibacter korlensis to radiation and infertility in desert through complete genome and comparative transcriptomic analysis.</title>
        <authorList>
            <person name="Dai J."/>
            <person name="Dai W."/>
            <person name="Qiu C."/>
            <person name="Yang Z."/>
            <person name="Zhang Y."/>
            <person name="Zhou M."/>
            <person name="Zhang L."/>
            <person name="Fang C."/>
            <person name="Gao Q."/>
            <person name="Yang Q."/>
            <person name="Li X."/>
            <person name="Wang Z."/>
            <person name="Wang Z."/>
            <person name="Jia Z."/>
            <person name="Chen X."/>
        </authorList>
    </citation>
    <scope>NUCLEOTIDE SEQUENCE [LARGE SCALE GENOMIC DNA]</scope>
    <source>
        <strain evidence="2 3">X14-1T</strain>
    </source>
</reference>
<dbReference type="AlphaFoldDB" id="A0A0E3ZDV5"/>
<dbReference type="PANTHER" id="PTHR15004">
    <property type="entry name" value="GLUTAMYL-TRNA(GLN) AMIDOTRANSFERASE SUBUNIT C, MITOCHONDRIAL"/>
    <property type="match status" value="1"/>
</dbReference>
<protein>
    <recommendedName>
        <fullName evidence="1">Aspartyl/glutamyl-tRNA(Asn/Gln) amidotransferase subunit C</fullName>
        <shortName evidence="1">Asp/Glu-ADT subunit C</shortName>
        <ecNumber evidence="1">6.3.5.-</ecNumber>
    </recommendedName>
</protein>